<dbReference type="EMBL" id="BAABLX010000029">
    <property type="protein sequence ID" value="GAA4953027.1"/>
    <property type="molecule type" value="Genomic_DNA"/>
</dbReference>
<organism evidence="2 3">
    <name type="scientific">Halioxenophilus aromaticivorans</name>
    <dbReference type="NCBI Taxonomy" id="1306992"/>
    <lineage>
        <taxon>Bacteria</taxon>
        <taxon>Pseudomonadati</taxon>
        <taxon>Pseudomonadota</taxon>
        <taxon>Gammaproteobacteria</taxon>
        <taxon>Alteromonadales</taxon>
        <taxon>Alteromonadaceae</taxon>
        <taxon>Halioxenophilus</taxon>
    </lineage>
</organism>
<proteinExistence type="predicted"/>
<reference evidence="3" key="1">
    <citation type="journal article" date="2019" name="Int. J. Syst. Evol. Microbiol.">
        <title>The Global Catalogue of Microorganisms (GCM) 10K type strain sequencing project: providing services to taxonomists for standard genome sequencing and annotation.</title>
        <authorList>
            <consortium name="The Broad Institute Genomics Platform"/>
            <consortium name="The Broad Institute Genome Sequencing Center for Infectious Disease"/>
            <person name="Wu L."/>
            <person name="Ma J."/>
        </authorList>
    </citation>
    <scope>NUCLEOTIDE SEQUENCE [LARGE SCALE GENOMIC DNA]</scope>
    <source>
        <strain evidence="3">JCM 19134</strain>
    </source>
</reference>
<comment type="caution">
    <text evidence="2">The sequence shown here is derived from an EMBL/GenBank/DDBJ whole genome shotgun (WGS) entry which is preliminary data.</text>
</comment>
<feature type="transmembrane region" description="Helical" evidence="1">
    <location>
        <begin position="369"/>
        <end position="391"/>
    </location>
</feature>
<evidence type="ECO:0000313" key="3">
    <source>
        <dbReference type="Proteomes" id="UP001409585"/>
    </source>
</evidence>
<name>A0AAV3U766_9ALTE</name>
<keyword evidence="3" id="KW-1185">Reference proteome</keyword>
<gene>
    <name evidence="2" type="ORF">GCM10025791_37430</name>
</gene>
<keyword evidence="1" id="KW-0812">Transmembrane</keyword>
<dbReference type="AlphaFoldDB" id="A0AAV3U766"/>
<keyword evidence="1" id="KW-0472">Membrane</keyword>
<evidence type="ECO:0000313" key="2">
    <source>
        <dbReference type="EMBL" id="GAA4953027.1"/>
    </source>
</evidence>
<sequence>MNAVKKVTNANCGQSSSLADSLAYRYVLEGDYSLVADAEENHTEDKLSEFYAALDEAESDAEFGQAEINLYNASVKLDNELPLIGGAIPHWQKLARLQYGFARTLTVCAPELLVLKRVCHRILLKSELNTTRIILVVDKNQVRSLSANALIEAGSQLRQTVEQEYLHVMQTVQNAEVDGKKAKHKKITKLKHWVVFNVLIINSGITDTKNNRSLLKTLKQHRIRNRVRINSFVLDESLGQVEASRPLVDWRRRRYLRYALQHKNESPSQIWHKANSANPSAILPAVVGAITALLVMFVNVLLAFMGYSLDTGFIVLGSFALATALFIGFVCLYRLNRHASVRAHWFMVSFIVVLGGTLVSVYWPPSLPGALTLGLLLLLFYYVNMMGAVLMEREQ</sequence>
<feature type="transmembrane region" description="Helical" evidence="1">
    <location>
        <begin position="345"/>
        <end position="363"/>
    </location>
</feature>
<evidence type="ECO:0008006" key="4">
    <source>
        <dbReference type="Google" id="ProtNLM"/>
    </source>
</evidence>
<keyword evidence="1" id="KW-1133">Transmembrane helix</keyword>
<dbReference type="Proteomes" id="UP001409585">
    <property type="component" value="Unassembled WGS sequence"/>
</dbReference>
<evidence type="ECO:0000256" key="1">
    <source>
        <dbReference type="SAM" id="Phobius"/>
    </source>
</evidence>
<feature type="transmembrane region" description="Helical" evidence="1">
    <location>
        <begin position="281"/>
        <end position="307"/>
    </location>
</feature>
<protein>
    <recommendedName>
        <fullName evidence="4">MerC domain-containing protein</fullName>
    </recommendedName>
</protein>
<feature type="transmembrane region" description="Helical" evidence="1">
    <location>
        <begin position="313"/>
        <end position="333"/>
    </location>
</feature>
<accession>A0AAV3U766</accession>